<dbReference type="STRING" id="583345.Mmol_1789"/>
<dbReference type="eggNOG" id="COG0463">
    <property type="taxonomic scope" value="Bacteria"/>
</dbReference>
<dbReference type="OrthoDB" id="9781367at2"/>
<dbReference type="Pfam" id="PF00535">
    <property type="entry name" value="Glycos_transf_2"/>
    <property type="match status" value="1"/>
</dbReference>
<dbReference type="GO" id="GO:0016758">
    <property type="term" value="F:hexosyltransferase activity"/>
    <property type="evidence" value="ECO:0007669"/>
    <property type="project" value="UniProtKB-ARBA"/>
</dbReference>
<name>C6WXP4_METML</name>
<keyword evidence="3" id="KW-1185">Reference proteome</keyword>
<proteinExistence type="predicted"/>
<reference evidence="3" key="1">
    <citation type="submission" date="2009-07" db="EMBL/GenBank/DDBJ databases">
        <title>Complete sequence of Methylotenera mobilis JLW8.</title>
        <authorList>
            <consortium name="US DOE Joint Genome Institute"/>
            <person name="Lucas S."/>
            <person name="Copeland A."/>
            <person name="Lapidus A."/>
            <person name="Glavina del Rio T."/>
            <person name="Tice H."/>
            <person name="Bruce D."/>
            <person name="Goodwin L."/>
            <person name="Pitluck S."/>
            <person name="LaButti K.M."/>
            <person name="Clum A."/>
            <person name="Larimer F."/>
            <person name="Land M."/>
            <person name="Hauser L."/>
            <person name="Kyrpides N."/>
            <person name="Mikhailova N."/>
            <person name="Kayluzhnaya M."/>
            <person name="Chistoserdova L."/>
        </authorList>
    </citation>
    <scope>NUCLEOTIDE SEQUENCE [LARGE SCALE GENOMIC DNA]</scope>
    <source>
        <strain evidence="3">JLW8 / ATCC BAA-1282 / DSM 17540</strain>
    </source>
</reference>
<dbReference type="PANTHER" id="PTHR22916">
    <property type="entry name" value="GLYCOSYLTRANSFERASE"/>
    <property type="match status" value="1"/>
</dbReference>
<gene>
    <name evidence="2" type="ordered locus">Mmol_1789</name>
</gene>
<dbReference type="Proteomes" id="UP000002742">
    <property type="component" value="Chromosome"/>
</dbReference>
<evidence type="ECO:0000313" key="3">
    <source>
        <dbReference type="Proteomes" id="UP000002742"/>
    </source>
</evidence>
<dbReference type="RefSeq" id="WP_015832728.1">
    <property type="nucleotide sequence ID" value="NC_012968.1"/>
</dbReference>
<sequence>MFKFCCVDWEMTIRVTVCLCTFRRPALSNALQSLVNQIIPDGVTMDVVVADNDPHESGRPIVESYAKEGSLPITYVVAHEPGVASARNCSVANARGEWLAFIDDDEEADVDWVQALLKCAEAHQASVVIGPVIACYPSEAPSWIVNGDFFGKRVPASGTQLGTGATCNALVRKDALPDQLCPFSLEFNTTGGEDTEMFSQMVSAGHRIVSCQEARVTETVEPHRLNEDFLLRKARRVGETYARIFISPKGIALQTIDIVRACIQTLVASVISLMLHPLGMEKSMHYKIKAYANLGKLLHMMKRNPIELYKG</sequence>
<protein>
    <submittedName>
        <fullName evidence="2">Glycosyl transferase family 2</fullName>
    </submittedName>
</protein>
<dbReference type="AlphaFoldDB" id="C6WXP4"/>
<dbReference type="HOGENOM" id="CLU_025996_19_2_4"/>
<dbReference type="CDD" id="cd00761">
    <property type="entry name" value="Glyco_tranf_GTA_type"/>
    <property type="match status" value="1"/>
</dbReference>
<organism evidence="2 3">
    <name type="scientific">Methylotenera mobilis (strain JLW8 / ATCC BAA-1282 / DSM 17540)</name>
    <dbReference type="NCBI Taxonomy" id="583345"/>
    <lineage>
        <taxon>Bacteria</taxon>
        <taxon>Pseudomonadati</taxon>
        <taxon>Pseudomonadota</taxon>
        <taxon>Betaproteobacteria</taxon>
        <taxon>Nitrosomonadales</taxon>
        <taxon>Methylophilaceae</taxon>
        <taxon>Methylotenera</taxon>
    </lineage>
</organism>
<feature type="domain" description="Glycosyltransferase 2-like" evidence="1">
    <location>
        <begin position="16"/>
        <end position="176"/>
    </location>
</feature>
<accession>C6WXP4</accession>
<evidence type="ECO:0000259" key="1">
    <source>
        <dbReference type="Pfam" id="PF00535"/>
    </source>
</evidence>
<dbReference type="KEGG" id="mmb:Mmol_1789"/>
<dbReference type="Gene3D" id="3.90.550.10">
    <property type="entry name" value="Spore Coat Polysaccharide Biosynthesis Protein SpsA, Chain A"/>
    <property type="match status" value="1"/>
</dbReference>
<reference evidence="2 3" key="2">
    <citation type="journal article" date="2011" name="J. Bacteriol.">
        <title>Genomes of three methylotrophs from a single niche uncover genetic and metabolic divergence of Methylophilaceae.</title>
        <authorList>
            <person name="Lapidus A."/>
            <person name="Clum A."/>
            <person name="Labutti K."/>
            <person name="Kaluzhnaya M.G."/>
            <person name="Lim S."/>
            <person name="Beck D.A."/>
            <person name="Glavina Del Rio T."/>
            <person name="Nolan M."/>
            <person name="Mavromatis K."/>
            <person name="Huntemann M."/>
            <person name="Lucas S."/>
            <person name="Lidstrom M.E."/>
            <person name="Ivanova N."/>
            <person name="Chistoserdova L."/>
        </authorList>
    </citation>
    <scope>NUCLEOTIDE SEQUENCE [LARGE SCALE GENOMIC DNA]</scope>
    <source>
        <strain evidence="3">JLW8 / ATCC BAA-1282 / DSM 17540</strain>
    </source>
</reference>
<dbReference type="InterPro" id="IPR001173">
    <property type="entry name" value="Glyco_trans_2-like"/>
</dbReference>
<dbReference type="SUPFAM" id="SSF53448">
    <property type="entry name" value="Nucleotide-diphospho-sugar transferases"/>
    <property type="match status" value="1"/>
</dbReference>
<dbReference type="CAZy" id="GT2">
    <property type="family name" value="Glycosyltransferase Family 2"/>
</dbReference>
<keyword evidence="2" id="KW-0808">Transferase</keyword>
<evidence type="ECO:0000313" key="2">
    <source>
        <dbReference type="EMBL" id="ACT48693.1"/>
    </source>
</evidence>
<dbReference type="InterPro" id="IPR029044">
    <property type="entry name" value="Nucleotide-diphossugar_trans"/>
</dbReference>
<dbReference type="PANTHER" id="PTHR22916:SF3">
    <property type="entry name" value="UDP-GLCNAC:BETAGAL BETA-1,3-N-ACETYLGLUCOSAMINYLTRANSFERASE-LIKE PROTEIN 1"/>
    <property type="match status" value="1"/>
</dbReference>
<dbReference type="EMBL" id="CP001672">
    <property type="protein sequence ID" value="ACT48693.1"/>
    <property type="molecule type" value="Genomic_DNA"/>
</dbReference>